<dbReference type="InterPro" id="IPR002054">
    <property type="entry name" value="DNA-dir_DNA_pol_X"/>
</dbReference>
<comment type="function">
    <text evidence="13">DNA polymerase that functions in several pathways of DNA repair. Involved in base excision repair (BER) responsible for repair of lesions that give rise to abasic (AP) sites in DNA. Also contributes to DNA double-strand break repair by non-homologous end joining and homologous recombination. Has both template-dependent and template-independent (terminal transferase) DNA polymerase activities. Has also a 5'-deoxyribose-5-phosphate lyase (dRP lyase) activity.</text>
</comment>
<feature type="region of interest" description="Disordered" evidence="14">
    <location>
        <begin position="161"/>
        <end position="186"/>
    </location>
</feature>
<dbReference type="InterPro" id="IPR019843">
    <property type="entry name" value="DNA_pol-X_BS"/>
</dbReference>
<dbReference type="InterPro" id="IPR043519">
    <property type="entry name" value="NT_sf"/>
</dbReference>
<comment type="subcellular location">
    <subcellularLocation>
        <location evidence="2 13">Nucleus</location>
    </subcellularLocation>
</comment>
<dbReference type="SUPFAM" id="SSF47802">
    <property type="entry name" value="DNA polymerase beta, N-terminal domain-like"/>
    <property type="match status" value="1"/>
</dbReference>
<evidence type="ECO:0000256" key="9">
    <source>
        <dbReference type="ARBA" id="ARBA00022932"/>
    </source>
</evidence>
<dbReference type="FunFam" id="3.30.210.10:FF:000005">
    <property type="entry name" value="DNA polymerase IV"/>
    <property type="match status" value="1"/>
</dbReference>
<dbReference type="Pfam" id="PF14716">
    <property type="entry name" value="HHH_8"/>
    <property type="match status" value="1"/>
</dbReference>
<gene>
    <name evidence="16" type="ORF">EHS25_002545</name>
</gene>
<keyword evidence="11 13" id="KW-0539">Nucleus</keyword>
<keyword evidence="10 13" id="KW-0234">DNA repair</keyword>
<keyword evidence="6" id="KW-0479">Metal-binding</keyword>
<evidence type="ECO:0000256" key="5">
    <source>
        <dbReference type="ARBA" id="ARBA00022695"/>
    </source>
</evidence>
<protein>
    <recommendedName>
        <fullName evidence="13">DNA polymerase</fullName>
        <ecNumber evidence="13">2.7.7.7</ecNumber>
    </recommendedName>
</protein>
<dbReference type="InterPro" id="IPR010996">
    <property type="entry name" value="HHH_MUS81"/>
</dbReference>
<evidence type="ECO:0000256" key="11">
    <source>
        <dbReference type="ARBA" id="ARBA00023242"/>
    </source>
</evidence>
<dbReference type="GO" id="GO:0005634">
    <property type="term" value="C:nucleus"/>
    <property type="evidence" value="ECO:0007669"/>
    <property type="project" value="UniProtKB-SubCell"/>
</dbReference>
<dbReference type="InterPro" id="IPR037160">
    <property type="entry name" value="DNA_Pol_thumb_sf"/>
</dbReference>
<dbReference type="GO" id="GO:0006284">
    <property type="term" value="P:base-excision repair"/>
    <property type="evidence" value="ECO:0007669"/>
    <property type="project" value="TreeGrafter"/>
</dbReference>
<dbReference type="AlphaFoldDB" id="A0A427YCU5"/>
<keyword evidence="7 13" id="KW-0227">DNA damage</keyword>
<dbReference type="Gene3D" id="1.10.150.110">
    <property type="entry name" value="DNA polymerase beta, N-terminal domain-like"/>
    <property type="match status" value="1"/>
</dbReference>
<evidence type="ECO:0000256" key="3">
    <source>
        <dbReference type="ARBA" id="ARBA00008323"/>
    </source>
</evidence>
<dbReference type="SMART" id="SM00483">
    <property type="entry name" value="POLXc"/>
    <property type="match status" value="1"/>
</dbReference>
<keyword evidence="17" id="KW-1185">Reference proteome</keyword>
<evidence type="ECO:0000256" key="12">
    <source>
        <dbReference type="ARBA" id="ARBA00049244"/>
    </source>
</evidence>
<reference evidence="16 17" key="1">
    <citation type="submission" date="2018-11" db="EMBL/GenBank/DDBJ databases">
        <title>Genome sequence of Saitozyma podzolica DSM 27192.</title>
        <authorList>
            <person name="Aliyu H."/>
            <person name="Gorte O."/>
            <person name="Ochsenreither K."/>
        </authorList>
    </citation>
    <scope>NUCLEOTIDE SEQUENCE [LARGE SCALE GENOMIC DNA]</scope>
    <source>
        <strain evidence="16 17">DSM 27192</strain>
    </source>
</reference>
<dbReference type="Pfam" id="PF14791">
    <property type="entry name" value="DNA_pol_B_thumb"/>
    <property type="match status" value="1"/>
</dbReference>
<evidence type="ECO:0000256" key="2">
    <source>
        <dbReference type="ARBA" id="ARBA00004123"/>
    </source>
</evidence>
<dbReference type="Gene3D" id="3.30.210.10">
    <property type="entry name" value="DNA polymerase, thumb domain"/>
    <property type="match status" value="1"/>
</dbReference>
<evidence type="ECO:0000313" key="16">
    <source>
        <dbReference type="EMBL" id="RSH88883.1"/>
    </source>
</evidence>
<keyword evidence="5 13" id="KW-0548">Nucleotidyltransferase</keyword>
<keyword evidence="4 13" id="KW-0808">Transferase</keyword>
<evidence type="ECO:0000313" key="17">
    <source>
        <dbReference type="Proteomes" id="UP000279259"/>
    </source>
</evidence>
<keyword evidence="9 13" id="KW-0239">DNA-directed DNA polymerase</keyword>
<dbReference type="InterPro" id="IPR027421">
    <property type="entry name" value="DNA_pol_lamdba_lyase_dom_sf"/>
</dbReference>
<dbReference type="InterPro" id="IPR029398">
    <property type="entry name" value="PolB_thumb"/>
</dbReference>
<evidence type="ECO:0000256" key="4">
    <source>
        <dbReference type="ARBA" id="ARBA00022679"/>
    </source>
</evidence>
<dbReference type="OrthoDB" id="205514at2759"/>
<dbReference type="PANTHER" id="PTHR11276">
    <property type="entry name" value="DNA POLYMERASE TYPE-X FAMILY MEMBER"/>
    <property type="match status" value="1"/>
</dbReference>
<sequence>MSTSIRRGQQSRRMAPRPSLHAVPESSSSGVVQTSRPHALYPLFSRLTFHVVPAKLDGDLARIYECIEELGGKHVSVENARFVIAGLQGRPRLLRAIGKEWIDVKPILRAEYIYDTFQNALDAAVATSETSGVVPHLPDRRKYLVNKGIGGGEALKRTRSVTRDDEGFLRPRKRRKGSPNWEDEKGEAELPDMELFHEEVKFVDIPRLCVERASPLVCVNQDIINAIKPIYEDREFEESQQKNSNVLSYRRSMSVLKSVPRRIRSGKEARKLQDVGEKVANRIDEFLQTGHIEESETILASKRYQLLTDFASIYTVGHHKAKELYDKFGCRTIDDVLFHYRERQGEEVGQKERDRRRKEGGMSHVEIVEEWVRLKPELDEKIPRAEVEEIAECVMEHLGAFLDGCEYTICGGYRRGKPQSGDIDIVFCPPEKDQDIGLLKDLYLRLSALGIITHVLHVTQRAPNEPIHASPQNFDNLDKAFVIFRLPGKNRLHRRVDLISAPRERYAAAVLSWSGSMMFERDLKRYAENRGYKFRAGLIKASTGEEVELETEREIFAFLGLRYVPPELRNADG</sequence>
<proteinExistence type="inferred from homology"/>
<comment type="similarity">
    <text evidence="3 13">Belongs to the DNA polymerase type-X family.</text>
</comment>
<dbReference type="SUPFAM" id="SSF81301">
    <property type="entry name" value="Nucleotidyltransferase"/>
    <property type="match status" value="1"/>
</dbReference>
<dbReference type="GO" id="GO:0003887">
    <property type="term" value="F:DNA-directed DNA polymerase activity"/>
    <property type="evidence" value="ECO:0007669"/>
    <property type="project" value="UniProtKB-UniRule"/>
</dbReference>
<dbReference type="InterPro" id="IPR028207">
    <property type="entry name" value="DNA_pol_B_palm_palm"/>
</dbReference>
<evidence type="ECO:0000256" key="7">
    <source>
        <dbReference type="ARBA" id="ARBA00022763"/>
    </source>
</evidence>
<organism evidence="16 17">
    <name type="scientific">Saitozyma podzolica</name>
    <dbReference type="NCBI Taxonomy" id="1890683"/>
    <lineage>
        <taxon>Eukaryota</taxon>
        <taxon>Fungi</taxon>
        <taxon>Dikarya</taxon>
        <taxon>Basidiomycota</taxon>
        <taxon>Agaricomycotina</taxon>
        <taxon>Tremellomycetes</taxon>
        <taxon>Tremellales</taxon>
        <taxon>Trimorphomycetaceae</taxon>
        <taxon>Saitozyma</taxon>
    </lineage>
</organism>
<keyword evidence="8" id="KW-0460">Magnesium</keyword>
<dbReference type="PRINTS" id="PR00869">
    <property type="entry name" value="DNAPOLX"/>
</dbReference>
<dbReference type="Pfam" id="PF14792">
    <property type="entry name" value="DNA_pol_B_palm"/>
    <property type="match status" value="1"/>
</dbReference>
<dbReference type="EMBL" id="RSCD01000015">
    <property type="protein sequence ID" value="RSH88883.1"/>
    <property type="molecule type" value="Genomic_DNA"/>
</dbReference>
<evidence type="ECO:0000256" key="6">
    <source>
        <dbReference type="ARBA" id="ARBA00022723"/>
    </source>
</evidence>
<dbReference type="Proteomes" id="UP000279259">
    <property type="component" value="Unassembled WGS sequence"/>
</dbReference>
<dbReference type="EC" id="2.7.7.7" evidence="13"/>
<evidence type="ECO:0000256" key="8">
    <source>
        <dbReference type="ARBA" id="ARBA00022842"/>
    </source>
</evidence>
<feature type="region of interest" description="Disordered" evidence="14">
    <location>
        <begin position="1"/>
        <end position="32"/>
    </location>
</feature>
<dbReference type="GO" id="GO:0003677">
    <property type="term" value="F:DNA binding"/>
    <property type="evidence" value="ECO:0007669"/>
    <property type="project" value="UniProtKB-UniRule"/>
</dbReference>
<dbReference type="PANTHER" id="PTHR11276:SF42">
    <property type="entry name" value="DNA POLYMERASE BETA"/>
    <property type="match status" value="1"/>
</dbReference>
<dbReference type="InterPro" id="IPR022312">
    <property type="entry name" value="DNA_pol_X"/>
</dbReference>
<evidence type="ECO:0000256" key="1">
    <source>
        <dbReference type="ARBA" id="ARBA00001946"/>
    </source>
</evidence>
<comment type="cofactor">
    <cofactor evidence="1">
        <name>Mg(2+)</name>
        <dbReference type="ChEBI" id="CHEBI:18420"/>
    </cofactor>
</comment>
<dbReference type="PRINTS" id="PR00870">
    <property type="entry name" value="DNAPOLXBETA"/>
</dbReference>
<feature type="compositionally biased region" description="Polar residues" evidence="14">
    <location>
        <begin position="1"/>
        <end position="12"/>
    </location>
</feature>
<dbReference type="InterPro" id="IPR002008">
    <property type="entry name" value="DNA_pol_X_beta-like"/>
</dbReference>
<dbReference type="STRING" id="1890683.A0A427YCU5"/>
<evidence type="ECO:0000259" key="15">
    <source>
        <dbReference type="SMART" id="SM00483"/>
    </source>
</evidence>
<dbReference type="CDD" id="cd00141">
    <property type="entry name" value="NT_POLXc"/>
    <property type="match status" value="1"/>
</dbReference>
<dbReference type="GO" id="GO:0006303">
    <property type="term" value="P:double-strand break repair via nonhomologous end joining"/>
    <property type="evidence" value="ECO:0007669"/>
    <property type="project" value="TreeGrafter"/>
</dbReference>
<comment type="caution">
    <text evidence="16">The sequence shown here is derived from an EMBL/GenBank/DDBJ whole genome shotgun (WGS) entry which is preliminary data.</text>
</comment>
<evidence type="ECO:0000256" key="14">
    <source>
        <dbReference type="SAM" id="MobiDB-lite"/>
    </source>
</evidence>
<dbReference type="PROSITE" id="PS00522">
    <property type="entry name" value="DNA_POLYMERASE_X"/>
    <property type="match status" value="1"/>
</dbReference>
<evidence type="ECO:0000256" key="10">
    <source>
        <dbReference type="ARBA" id="ARBA00023204"/>
    </source>
</evidence>
<name>A0A427YCU5_9TREE</name>
<evidence type="ECO:0000256" key="13">
    <source>
        <dbReference type="RuleBase" id="RU366014"/>
    </source>
</evidence>
<comment type="catalytic activity">
    <reaction evidence="12 13">
        <text>DNA(n) + a 2'-deoxyribonucleoside 5'-triphosphate = DNA(n+1) + diphosphate</text>
        <dbReference type="Rhea" id="RHEA:22508"/>
        <dbReference type="Rhea" id="RHEA-COMP:17339"/>
        <dbReference type="Rhea" id="RHEA-COMP:17340"/>
        <dbReference type="ChEBI" id="CHEBI:33019"/>
        <dbReference type="ChEBI" id="CHEBI:61560"/>
        <dbReference type="ChEBI" id="CHEBI:173112"/>
        <dbReference type="EC" id="2.7.7.7"/>
    </reaction>
</comment>
<accession>A0A427YCU5</accession>
<dbReference type="GO" id="GO:0046872">
    <property type="term" value="F:metal ion binding"/>
    <property type="evidence" value="ECO:0007669"/>
    <property type="project" value="UniProtKB-UniRule"/>
</dbReference>
<dbReference type="Gene3D" id="3.30.460.10">
    <property type="entry name" value="Beta Polymerase, domain 2"/>
    <property type="match status" value="1"/>
</dbReference>
<dbReference type="Gene3D" id="1.10.150.20">
    <property type="entry name" value="5' to 3' exonuclease, C-terminal subdomain"/>
    <property type="match status" value="1"/>
</dbReference>
<feature type="domain" description="DNA-directed DNA polymerase X" evidence="15">
    <location>
        <begin position="218"/>
        <end position="570"/>
    </location>
</feature>